<gene>
    <name evidence="2" type="ORF">TUM4438_10570</name>
</gene>
<name>A0ABQ4P601_9GAMM</name>
<feature type="transmembrane region" description="Helical" evidence="1">
    <location>
        <begin position="45"/>
        <end position="68"/>
    </location>
</feature>
<accession>A0ABQ4P601</accession>
<evidence type="ECO:0000313" key="3">
    <source>
        <dbReference type="Proteomes" id="UP000887104"/>
    </source>
</evidence>
<proteinExistence type="predicted"/>
<protein>
    <recommendedName>
        <fullName evidence="4">Type 4 secretion system PilS N-terminal domain-containing protein</fullName>
    </recommendedName>
</protein>
<reference evidence="2" key="1">
    <citation type="submission" date="2021-05" db="EMBL/GenBank/DDBJ databases">
        <title>Molecular characterization for Shewanella algae harboring chromosomal blaOXA-55-like strains isolated from clinical and environment sample.</title>
        <authorList>
            <person name="Ohama Y."/>
            <person name="Aoki K."/>
            <person name="Harada S."/>
            <person name="Moriya K."/>
            <person name="Ishii Y."/>
            <person name="Tateda K."/>
        </authorList>
    </citation>
    <scope>NUCLEOTIDE SEQUENCE</scope>
    <source>
        <strain evidence="2">JCM 11563</strain>
    </source>
</reference>
<evidence type="ECO:0008006" key="4">
    <source>
        <dbReference type="Google" id="ProtNLM"/>
    </source>
</evidence>
<keyword evidence="1" id="KW-0812">Transmembrane</keyword>
<keyword evidence="1" id="KW-0472">Membrane</keyword>
<sequence length="195" mass="20884">MKNINLVKLNQETEMNKASTTQTEILNEATPTSEKHLMRKGQGGFTLYDFIFWLGIASLALLALISLYNTATGMYKTNAVTTDVTQIKAAVSDWKGARTNVSGVSINELCKDGNGNNGASWCGENKDGRNANPYGGDYSVTVAANVSNIDVTITQVDTDNVNRQATKLAPMSVERCASMPCSSVTAAGETIKVTM</sequence>
<dbReference type="EMBL" id="BPEY01000012">
    <property type="protein sequence ID" value="GIU42905.1"/>
    <property type="molecule type" value="Genomic_DNA"/>
</dbReference>
<keyword evidence="1" id="KW-1133">Transmembrane helix</keyword>
<dbReference type="RefSeq" id="WP_220780140.1">
    <property type="nucleotide sequence ID" value="NZ_BPEY01000012.1"/>
</dbReference>
<dbReference type="Proteomes" id="UP000887104">
    <property type="component" value="Unassembled WGS sequence"/>
</dbReference>
<comment type="caution">
    <text evidence="2">The sequence shown here is derived from an EMBL/GenBank/DDBJ whole genome shotgun (WGS) entry which is preliminary data.</text>
</comment>
<organism evidence="2 3">
    <name type="scientific">Shewanella sairae</name>
    <dbReference type="NCBI Taxonomy" id="190310"/>
    <lineage>
        <taxon>Bacteria</taxon>
        <taxon>Pseudomonadati</taxon>
        <taxon>Pseudomonadota</taxon>
        <taxon>Gammaproteobacteria</taxon>
        <taxon>Alteromonadales</taxon>
        <taxon>Shewanellaceae</taxon>
        <taxon>Shewanella</taxon>
    </lineage>
</organism>
<keyword evidence="3" id="KW-1185">Reference proteome</keyword>
<evidence type="ECO:0000313" key="2">
    <source>
        <dbReference type="EMBL" id="GIU42905.1"/>
    </source>
</evidence>
<evidence type="ECO:0000256" key="1">
    <source>
        <dbReference type="SAM" id="Phobius"/>
    </source>
</evidence>